<comment type="caution">
    <text evidence="3">The sequence shown here is derived from an EMBL/GenBank/DDBJ whole genome shotgun (WGS) entry which is preliminary data.</text>
</comment>
<dbReference type="InterPro" id="IPR021255">
    <property type="entry name" value="DUF2807"/>
</dbReference>
<evidence type="ECO:0000256" key="1">
    <source>
        <dbReference type="SAM" id="SignalP"/>
    </source>
</evidence>
<dbReference type="Proteomes" id="UP000552241">
    <property type="component" value="Unassembled WGS sequence"/>
</dbReference>
<organism evidence="3 4">
    <name type="scientific">Moheibacter lacus</name>
    <dbReference type="NCBI Taxonomy" id="2745851"/>
    <lineage>
        <taxon>Bacteria</taxon>
        <taxon>Pseudomonadati</taxon>
        <taxon>Bacteroidota</taxon>
        <taxon>Flavobacteriia</taxon>
        <taxon>Flavobacteriales</taxon>
        <taxon>Weeksellaceae</taxon>
        <taxon>Moheibacter</taxon>
    </lineage>
</organism>
<dbReference type="Pfam" id="PF10988">
    <property type="entry name" value="DUF2807"/>
    <property type="match status" value="1"/>
</dbReference>
<dbReference type="AlphaFoldDB" id="A0A838ZJJ3"/>
<dbReference type="PANTHER" id="PTHR39200:SF1">
    <property type="entry name" value="AUTO-TRANSPORTER ADHESIN HEAD GIN DOMAIN-CONTAINING PROTEIN-RELATED"/>
    <property type="match status" value="1"/>
</dbReference>
<sequence>MKTFCIITIFSLSLFSCAQETVRGNGNRITENRTINSNFNEVESAGAFDVIINEGPQNGKIKLEGDSNVLDKIEIELEGNTLVLRQKQGYNFFTNPGKVTITFQAKNLRSIGLSGSGTIIAHGTQTVEDFTVALSGSGDIDAKVSARNITSALSGSGNINLEGNSTTFKAGISGSGDIGGYDLKTKNADIGISGSGNVKITANGDLTGAIGGSGDIYYKGNPSKVNVTSGGSGDIIDAN</sequence>
<evidence type="ECO:0000259" key="2">
    <source>
        <dbReference type="Pfam" id="PF10988"/>
    </source>
</evidence>
<keyword evidence="1" id="KW-0732">Signal</keyword>
<feature type="domain" description="Putative auto-transporter adhesin head GIN" evidence="2">
    <location>
        <begin position="38"/>
        <end position="222"/>
    </location>
</feature>
<feature type="signal peptide" evidence="1">
    <location>
        <begin position="1"/>
        <end position="18"/>
    </location>
</feature>
<reference evidence="3 4" key="1">
    <citation type="submission" date="2020-07" db="EMBL/GenBank/DDBJ databases">
        <title>Moheibacter lacus sp. nov., a member of the family Flavobacteriaceae isolated from freshwater lake sediment.</title>
        <authorList>
            <person name="Liu Y."/>
        </authorList>
    </citation>
    <scope>NUCLEOTIDE SEQUENCE [LARGE SCALE GENOMIC DNA]</scope>
    <source>
        <strain evidence="3 4">BDHS18</strain>
    </source>
</reference>
<accession>A0A838ZJJ3</accession>
<dbReference type="PANTHER" id="PTHR39200">
    <property type="entry name" value="HYPOTHETICAL EXPORTED PROTEIN"/>
    <property type="match status" value="1"/>
</dbReference>
<feature type="chain" id="PRO_5032862947" evidence="1">
    <location>
        <begin position="19"/>
        <end position="239"/>
    </location>
</feature>
<evidence type="ECO:0000313" key="4">
    <source>
        <dbReference type="Proteomes" id="UP000552241"/>
    </source>
</evidence>
<proteinExistence type="predicted"/>
<dbReference type="PROSITE" id="PS51257">
    <property type="entry name" value="PROKAR_LIPOPROTEIN"/>
    <property type="match status" value="1"/>
</dbReference>
<dbReference type="RefSeq" id="WP_182043421.1">
    <property type="nucleotide sequence ID" value="NZ_JACDZE010000002.1"/>
</dbReference>
<evidence type="ECO:0000313" key="3">
    <source>
        <dbReference type="EMBL" id="MBA5629811.1"/>
    </source>
</evidence>
<gene>
    <name evidence="3" type="ORF">HU137_08525</name>
</gene>
<dbReference type="EMBL" id="JACDZE010000002">
    <property type="protein sequence ID" value="MBA5629811.1"/>
    <property type="molecule type" value="Genomic_DNA"/>
</dbReference>
<name>A0A838ZJJ3_9FLAO</name>
<keyword evidence="4" id="KW-1185">Reference proteome</keyword>
<dbReference type="Gene3D" id="2.160.20.120">
    <property type="match status" value="1"/>
</dbReference>
<protein>
    <submittedName>
        <fullName evidence="3">DUF2807 domain-containing protein</fullName>
    </submittedName>
</protein>